<reference evidence="2 3" key="1">
    <citation type="journal article" date="2012" name="Genet. Mol. Biol.">
        <title>Analysis of 16S rRNA and mxaF genes revealing insights into Methylobacterium niche-specific plant association.</title>
        <authorList>
            <person name="Dourado M.N."/>
            <person name="Andreote F.D."/>
            <person name="Dini-Andreote F."/>
            <person name="Conti R."/>
            <person name="Araujo J.M."/>
            <person name="Araujo W.L."/>
        </authorList>
    </citation>
    <scope>NUCLEOTIDE SEQUENCE [LARGE SCALE GENOMIC DNA]</scope>
    <source>
        <strain evidence="2 3">SR1.6/6</strain>
    </source>
</reference>
<protein>
    <submittedName>
        <fullName evidence="2">Helix-turn-helix transcriptional regulator</fullName>
    </submittedName>
</protein>
<dbReference type="KEGG" id="mmes:MMSR116_17920"/>
<evidence type="ECO:0000259" key="1">
    <source>
        <dbReference type="SMART" id="SM00421"/>
    </source>
</evidence>
<sequence>MLHSEAIGAPELHTRWANAMEAALLSRLIESIYDCAIDPTLWQSTLEEIAAAHDSMAGTLNVMDFVTGAERTLVHVGISDHYQTLYRECYQGCDVFAHSLLLHPVDQPATSEELAAEEELLQSRIYREWAVPQGFRYVLLTALIKNQARLAFIGVTRGEKGGPYNAEEQARMALLAPHIRRAITIADLIDHKTLERDDLAATLDALTTAVLVLGADGRLVHSNAAGRAALAREDLLLSRVGLVEPWDRTVSPAFRAMLATEAGGTVTLARRGGGNAVVSALPLNRGRRRITAPGQARVALFVQSNPCGPHAIELLGRAYGLTGAELRVLLGLADDASPADIAKRYGIAPSTVRTHLKSLFAKTGAKRQKDLVKLLLSTPPVAAKPM</sequence>
<dbReference type="SUPFAM" id="SSF46894">
    <property type="entry name" value="C-terminal effector domain of the bipartite response regulators"/>
    <property type="match status" value="1"/>
</dbReference>
<dbReference type="Gene3D" id="1.10.10.10">
    <property type="entry name" value="Winged helix-like DNA-binding domain superfamily/Winged helix DNA-binding domain"/>
    <property type="match status" value="1"/>
</dbReference>
<gene>
    <name evidence="2" type="ORF">MMSR116_17920</name>
</gene>
<dbReference type="SMART" id="SM00421">
    <property type="entry name" value="HTH_LUXR"/>
    <property type="match status" value="1"/>
</dbReference>
<dbReference type="InterPro" id="IPR016032">
    <property type="entry name" value="Sig_transdc_resp-reg_C-effctor"/>
</dbReference>
<dbReference type="EMBL" id="CP043538">
    <property type="protein sequence ID" value="QGY03554.1"/>
    <property type="molecule type" value="Genomic_DNA"/>
</dbReference>
<dbReference type="GO" id="GO:0006355">
    <property type="term" value="P:regulation of DNA-templated transcription"/>
    <property type="evidence" value="ECO:0007669"/>
    <property type="project" value="InterPro"/>
</dbReference>
<dbReference type="InterPro" id="IPR000792">
    <property type="entry name" value="Tscrpt_reg_LuxR_C"/>
</dbReference>
<dbReference type="Proteomes" id="UP000012488">
    <property type="component" value="Chromosome"/>
</dbReference>
<dbReference type="InterPro" id="IPR036388">
    <property type="entry name" value="WH-like_DNA-bd_sf"/>
</dbReference>
<organism evidence="2 3">
    <name type="scientific">Methylobacterium mesophilicum SR1.6/6</name>
    <dbReference type="NCBI Taxonomy" id="908290"/>
    <lineage>
        <taxon>Bacteria</taxon>
        <taxon>Pseudomonadati</taxon>
        <taxon>Pseudomonadota</taxon>
        <taxon>Alphaproteobacteria</taxon>
        <taxon>Hyphomicrobiales</taxon>
        <taxon>Methylobacteriaceae</taxon>
        <taxon>Methylobacterium</taxon>
    </lineage>
</organism>
<accession>A0A6B9FRC7</accession>
<evidence type="ECO:0000313" key="2">
    <source>
        <dbReference type="EMBL" id="QGY03554.1"/>
    </source>
</evidence>
<proteinExistence type="predicted"/>
<reference evidence="2 3" key="2">
    <citation type="journal article" date="2013" name="Genome Announc.">
        <title>Draft Genome Sequence of Methylobacterium mesophilicum Strain SR1.6/6, Isolated from Citrus sinensis.</title>
        <authorList>
            <person name="Marinho Almeida D."/>
            <person name="Dini-Andreote F."/>
            <person name="Camargo Neves A.A."/>
            <person name="Juca Ramos R.T."/>
            <person name="Andreote F.D."/>
            <person name="Carneiro A.R."/>
            <person name="Oliveira de Souza Lima A."/>
            <person name="Caracciolo Gomes de Sa P.H."/>
            <person name="Ribeiro Barbosa M.S."/>
            <person name="Araujo W.L."/>
            <person name="Silva A."/>
        </authorList>
    </citation>
    <scope>NUCLEOTIDE SEQUENCE [LARGE SCALE GENOMIC DNA]</scope>
    <source>
        <strain evidence="2 3">SR1.6/6</strain>
    </source>
</reference>
<dbReference type="GO" id="GO:0003677">
    <property type="term" value="F:DNA binding"/>
    <property type="evidence" value="ECO:0007669"/>
    <property type="project" value="InterPro"/>
</dbReference>
<evidence type="ECO:0000313" key="3">
    <source>
        <dbReference type="Proteomes" id="UP000012488"/>
    </source>
</evidence>
<dbReference type="AlphaFoldDB" id="A0A6B9FRC7"/>
<feature type="domain" description="HTH luxR-type" evidence="1">
    <location>
        <begin position="318"/>
        <end position="375"/>
    </location>
</feature>
<name>A0A6B9FRC7_9HYPH</name>
<dbReference type="Pfam" id="PF00196">
    <property type="entry name" value="GerE"/>
    <property type="match status" value="1"/>
</dbReference>